<dbReference type="SMART" id="SM00347">
    <property type="entry name" value="HTH_MARR"/>
    <property type="match status" value="1"/>
</dbReference>
<proteinExistence type="inferred from homology"/>
<evidence type="ECO:0000313" key="10">
    <source>
        <dbReference type="Proteomes" id="UP000284841"/>
    </source>
</evidence>
<dbReference type="PRINTS" id="PR00598">
    <property type="entry name" value="HTHMARR"/>
</dbReference>
<dbReference type="GO" id="GO:0003677">
    <property type="term" value="F:DNA binding"/>
    <property type="evidence" value="ECO:0007669"/>
    <property type="project" value="UniProtKB-KW"/>
</dbReference>
<dbReference type="PANTHER" id="PTHR42756:SF1">
    <property type="entry name" value="TRANSCRIPTIONAL REPRESSOR OF EMRAB OPERON"/>
    <property type="match status" value="1"/>
</dbReference>
<evidence type="ECO:0000313" key="9">
    <source>
        <dbReference type="EMBL" id="RHJ83691.1"/>
    </source>
</evidence>
<reference evidence="9 10" key="1">
    <citation type="submission" date="2018-08" db="EMBL/GenBank/DDBJ databases">
        <title>A genome reference for cultivated species of the human gut microbiota.</title>
        <authorList>
            <person name="Zou Y."/>
            <person name="Xue W."/>
            <person name="Luo G."/>
        </authorList>
    </citation>
    <scope>NUCLEOTIDE SEQUENCE [LARGE SCALE GENOMIC DNA]</scope>
    <source>
        <strain evidence="9 10">AM07-24</strain>
    </source>
</reference>
<dbReference type="EMBL" id="QRMS01000008">
    <property type="protein sequence ID" value="RHJ83691.1"/>
    <property type="molecule type" value="Genomic_DNA"/>
</dbReference>
<evidence type="ECO:0000256" key="4">
    <source>
        <dbReference type="ARBA" id="ARBA00023163"/>
    </source>
</evidence>
<evidence type="ECO:0000256" key="6">
    <source>
        <dbReference type="ARBA" id="ARBA00047188"/>
    </source>
</evidence>
<dbReference type="InterPro" id="IPR036390">
    <property type="entry name" value="WH_DNA-bd_sf"/>
</dbReference>
<dbReference type="PANTHER" id="PTHR42756">
    <property type="entry name" value="TRANSCRIPTIONAL REGULATOR, MARR"/>
    <property type="match status" value="1"/>
</dbReference>
<dbReference type="SUPFAM" id="SSF46785">
    <property type="entry name" value="Winged helix' DNA-binding domain"/>
    <property type="match status" value="1"/>
</dbReference>
<organism evidence="9 10">
    <name type="scientific">Emergencia timonensis</name>
    <dbReference type="NCBI Taxonomy" id="1776384"/>
    <lineage>
        <taxon>Bacteria</taxon>
        <taxon>Bacillati</taxon>
        <taxon>Bacillota</taxon>
        <taxon>Clostridia</taxon>
        <taxon>Peptostreptococcales</taxon>
        <taxon>Anaerovoracaceae</taxon>
        <taxon>Emergencia</taxon>
    </lineage>
</organism>
<dbReference type="PROSITE" id="PS50995">
    <property type="entry name" value="HTH_MARR_2"/>
    <property type="match status" value="1"/>
</dbReference>
<comment type="similarity">
    <text evidence="5">Belongs to the SarZ family.</text>
</comment>
<comment type="subcellular location">
    <subcellularLocation>
        <location evidence="1">Cytoplasm</location>
    </subcellularLocation>
</comment>
<dbReference type="GO" id="GO:0005737">
    <property type="term" value="C:cytoplasm"/>
    <property type="evidence" value="ECO:0007669"/>
    <property type="project" value="UniProtKB-SubCell"/>
</dbReference>
<evidence type="ECO:0000256" key="5">
    <source>
        <dbReference type="ARBA" id="ARBA00046337"/>
    </source>
</evidence>
<keyword evidence="2" id="KW-0805">Transcription regulation</keyword>
<dbReference type="InterPro" id="IPR055166">
    <property type="entry name" value="Transc_reg_Sar_Rot_HTH"/>
</dbReference>
<protein>
    <recommendedName>
        <fullName evidence="6">HTH-type transcriptional regulator SarZ</fullName>
    </recommendedName>
    <alternativeName>
        <fullName evidence="7">Staphylococcal accessory regulator Z</fullName>
    </alternativeName>
</protein>
<dbReference type="AlphaFoldDB" id="A0A415DUE9"/>
<dbReference type="RefSeq" id="WP_067535041.1">
    <property type="nucleotide sequence ID" value="NZ_AP025567.1"/>
</dbReference>
<name>A0A415DUE9_9FIRM</name>
<sequence>MSCEKVYYSDLFKKIANGQKAMLNHGVAQNDITYVQSLVLLFLNNMRCQFGSDHEVSQKDVEDYLLLKGSTVTRLLSRMEESELIQRVRSQKDCRSNYLVMTEKGESFVPVFYQVLDNVEQLMTDGFSQEEKETLMTLLQRVLKNIINAEITGSKIPISTKKQI</sequence>
<keyword evidence="4" id="KW-0804">Transcription</keyword>
<feature type="domain" description="HTH marR-type" evidence="8">
    <location>
        <begin position="8"/>
        <end position="144"/>
    </location>
</feature>
<evidence type="ECO:0000259" key="8">
    <source>
        <dbReference type="PROSITE" id="PS50995"/>
    </source>
</evidence>
<evidence type="ECO:0000256" key="3">
    <source>
        <dbReference type="ARBA" id="ARBA00023125"/>
    </source>
</evidence>
<dbReference type="GO" id="GO:0003700">
    <property type="term" value="F:DNA-binding transcription factor activity"/>
    <property type="evidence" value="ECO:0007669"/>
    <property type="project" value="InterPro"/>
</dbReference>
<dbReference type="STRING" id="1776384.GCA_900086585_01169"/>
<evidence type="ECO:0000256" key="1">
    <source>
        <dbReference type="ARBA" id="ARBA00004496"/>
    </source>
</evidence>
<gene>
    <name evidence="9" type="ORF">DW099_18375</name>
</gene>
<keyword evidence="3" id="KW-0238">DNA-binding</keyword>
<dbReference type="GeneID" id="83003553"/>
<evidence type="ECO:0000256" key="7">
    <source>
        <dbReference type="ARBA" id="ARBA00047207"/>
    </source>
</evidence>
<keyword evidence="10" id="KW-1185">Reference proteome</keyword>
<dbReference type="InterPro" id="IPR036388">
    <property type="entry name" value="WH-like_DNA-bd_sf"/>
</dbReference>
<accession>A0A415DUE9</accession>
<dbReference type="Pfam" id="PF22381">
    <property type="entry name" value="Staph_reg_Sar_Rot"/>
    <property type="match status" value="1"/>
</dbReference>
<dbReference type="Proteomes" id="UP000284841">
    <property type="component" value="Unassembled WGS sequence"/>
</dbReference>
<dbReference type="OrthoDB" id="9808725at2"/>
<evidence type="ECO:0000256" key="2">
    <source>
        <dbReference type="ARBA" id="ARBA00023015"/>
    </source>
</evidence>
<comment type="caution">
    <text evidence="9">The sequence shown here is derived from an EMBL/GenBank/DDBJ whole genome shotgun (WGS) entry which is preliminary data.</text>
</comment>
<dbReference type="InterPro" id="IPR000835">
    <property type="entry name" value="HTH_MarR-typ"/>
</dbReference>
<dbReference type="Gene3D" id="1.10.10.10">
    <property type="entry name" value="Winged helix-like DNA-binding domain superfamily/Winged helix DNA-binding domain"/>
    <property type="match status" value="1"/>
</dbReference>